<dbReference type="HAMAP" id="MF_01954">
    <property type="entry name" value="Urease_beta"/>
    <property type="match status" value="1"/>
</dbReference>
<dbReference type="InterPro" id="IPR002026">
    <property type="entry name" value="Urease_gamma/gamma-beta_su"/>
</dbReference>
<dbReference type="Gene3D" id="3.30.280.10">
    <property type="entry name" value="Urease, gamma-like subunit"/>
    <property type="match status" value="1"/>
</dbReference>
<dbReference type="EMBL" id="JAEPBG010000024">
    <property type="protein sequence ID" value="MBK4738624.1"/>
    <property type="molecule type" value="Genomic_DNA"/>
</dbReference>
<reference evidence="6" key="1">
    <citation type="submission" date="2021-01" db="EMBL/GenBank/DDBJ databases">
        <title>Genome sequence of strain Noviherbaspirillum sp. DKR-6.</title>
        <authorList>
            <person name="Chaudhary D.K."/>
        </authorList>
    </citation>
    <scope>NUCLEOTIDE SEQUENCE</scope>
    <source>
        <strain evidence="6">DKR-6</strain>
    </source>
</reference>
<comment type="pathway">
    <text evidence="1">Nitrogen metabolism; urea degradation; CO(2) and NH(3) from urea (urease route): step 1/1.</text>
</comment>
<dbReference type="Gene3D" id="2.10.150.10">
    <property type="entry name" value="Urease, beta subunit"/>
    <property type="match status" value="1"/>
</dbReference>
<dbReference type="CDD" id="cd00407">
    <property type="entry name" value="Urease_beta"/>
    <property type="match status" value="1"/>
</dbReference>
<dbReference type="GO" id="GO:0043419">
    <property type="term" value="P:urea catabolic process"/>
    <property type="evidence" value="ECO:0007669"/>
    <property type="project" value="InterPro"/>
</dbReference>
<dbReference type="InterPro" id="IPR036463">
    <property type="entry name" value="Urease_gamma_sf"/>
</dbReference>
<dbReference type="FunFam" id="2.10.150.10:FF:000001">
    <property type="entry name" value="Urease subunit beta"/>
    <property type="match status" value="1"/>
</dbReference>
<protein>
    <recommendedName>
        <fullName evidence="2">urease</fullName>
        <ecNumber evidence="2">3.5.1.5</ecNumber>
    </recommendedName>
</protein>
<name>A0A934WAD3_9BURK</name>
<dbReference type="NCBIfam" id="NF009682">
    <property type="entry name" value="PRK13203.1"/>
    <property type="match status" value="1"/>
</dbReference>
<evidence type="ECO:0000313" key="7">
    <source>
        <dbReference type="Proteomes" id="UP000622890"/>
    </source>
</evidence>
<dbReference type="NCBIfam" id="TIGR00193">
    <property type="entry name" value="urease_gam"/>
    <property type="match status" value="1"/>
</dbReference>
<dbReference type="Pfam" id="PF00699">
    <property type="entry name" value="Urease_beta"/>
    <property type="match status" value="1"/>
</dbReference>
<dbReference type="SUPFAM" id="SSF54111">
    <property type="entry name" value="Urease, gamma-subunit"/>
    <property type="match status" value="1"/>
</dbReference>
<dbReference type="Proteomes" id="UP000622890">
    <property type="component" value="Unassembled WGS sequence"/>
</dbReference>
<dbReference type="HAMAP" id="MF_01955">
    <property type="entry name" value="Urease_beta_gamma"/>
    <property type="match status" value="1"/>
</dbReference>
<evidence type="ECO:0000256" key="1">
    <source>
        <dbReference type="ARBA" id="ARBA00004897"/>
    </source>
</evidence>
<dbReference type="GO" id="GO:0016151">
    <property type="term" value="F:nickel cation binding"/>
    <property type="evidence" value="ECO:0007669"/>
    <property type="project" value="InterPro"/>
</dbReference>
<dbReference type="EC" id="3.5.1.5" evidence="2"/>
<evidence type="ECO:0000313" key="6">
    <source>
        <dbReference type="EMBL" id="MBK4738624.1"/>
    </source>
</evidence>
<sequence>MLLTPTELERLTLYTAAELARKRRAKGLKLNYPEAVAIIADELLEGAREGRSVADLIAFGSIILTQDDVLPGVSELLPMLQVEGSFPDGTKLVTVHEPLRPGKTATSDAVTPGEVIAMDGNIELNAGRKSVSVKALNTGDRPIQIGSHFHFFEVNRALQFERAAAFGKHLDIPAGTAVRFEPGDEKEVRLVDFGGSREIFGLNGLTDGPIDGDASLAQAIERARKAGFKGA</sequence>
<dbReference type="PIRSF" id="PIRSF001225">
    <property type="entry name" value="Urease_gammabeta"/>
    <property type="match status" value="1"/>
</dbReference>
<dbReference type="NCBIfam" id="TIGR00192">
    <property type="entry name" value="urease_beta"/>
    <property type="match status" value="1"/>
</dbReference>
<dbReference type="PANTHER" id="PTHR33569:SF1">
    <property type="entry name" value="UREASE"/>
    <property type="match status" value="1"/>
</dbReference>
<dbReference type="InterPro" id="IPR036461">
    <property type="entry name" value="Urease_betasu_sf"/>
</dbReference>
<dbReference type="PANTHER" id="PTHR33569">
    <property type="entry name" value="UREASE"/>
    <property type="match status" value="1"/>
</dbReference>
<dbReference type="NCBIfam" id="NF009712">
    <property type="entry name" value="PRK13241.1"/>
    <property type="match status" value="1"/>
</dbReference>
<evidence type="ECO:0000256" key="4">
    <source>
        <dbReference type="ARBA" id="ARBA00022801"/>
    </source>
</evidence>
<keyword evidence="3" id="KW-0963">Cytoplasm</keyword>
<keyword evidence="4 6" id="KW-0378">Hydrolase</keyword>
<comment type="caution">
    <text evidence="6">The sequence shown here is derived from an EMBL/GenBank/DDBJ whole genome shotgun (WGS) entry which is preliminary data.</text>
</comment>
<keyword evidence="7" id="KW-1185">Reference proteome</keyword>
<organism evidence="6 7">
    <name type="scientific">Noviherbaspirillum pedocola</name>
    <dbReference type="NCBI Taxonomy" id="2801341"/>
    <lineage>
        <taxon>Bacteria</taxon>
        <taxon>Pseudomonadati</taxon>
        <taxon>Pseudomonadota</taxon>
        <taxon>Betaproteobacteria</taxon>
        <taxon>Burkholderiales</taxon>
        <taxon>Oxalobacteraceae</taxon>
        <taxon>Noviherbaspirillum</taxon>
    </lineage>
</organism>
<dbReference type="InterPro" id="IPR050069">
    <property type="entry name" value="Urease_subunit"/>
</dbReference>
<evidence type="ECO:0000256" key="3">
    <source>
        <dbReference type="ARBA" id="ARBA00022490"/>
    </source>
</evidence>
<accession>A0A934WAD3</accession>
<dbReference type="GO" id="GO:0035550">
    <property type="term" value="C:urease complex"/>
    <property type="evidence" value="ECO:0007669"/>
    <property type="project" value="InterPro"/>
</dbReference>
<evidence type="ECO:0000256" key="5">
    <source>
        <dbReference type="ARBA" id="ARBA00047778"/>
    </source>
</evidence>
<dbReference type="Pfam" id="PF00547">
    <property type="entry name" value="Urease_gamma"/>
    <property type="match status" value="1"/>
</dbReference>
<dbReference type="NCBIfam" id="NF009671">
    <property type="entry name" value="PRK13192.1"/>
    <property type="match status" value="1"/>
</dbReference>
<dbReference type="AlphaFoldDB" id="A0A934WAD3"/>
<dbReference type="RefSeq" id="WP_200597994.1">
    <property type="nucleotide sequence ID" value="NZ_JAEPBG010000024.1"/>
</dbReference>
<dbReference type="InterPro" id="IPR002019">
    <property type="entry name" value="Urease_beta-like"/>
</dbReference>
<gene>
    <name evidence="6" type="primary">ureB</name>
    <name evidence="6" type="ORF">JJB74_28755</name>
</gene>
<comment type="catalytic activity">
    <reaction evidence="5">
        <text>urea + 2 H2O + H(+) = hydrogencarbonate + 2 NH4(+)</text>
        <dbReference type="Rhea" id="RHEA:20557"/>
        <dbReference type="ChEBI" id="CHEBI:15377"/>
        <dbReference type="ChEBI" id="CHEBI:15378"/>
        <dbReference type="ChEBI" id="CHEBI:16199"/>
        <dbReference type="ChEBI" id="CHEBI:17544"/>
        <dbReference type="ChEBI" id="CHEBI:28938"/>
        <dbReference type="EC" id="3.5.1.5"/>
    </reaction>
</comment>
<proteinExistence type="inferred from homology"/>
<dbReference type="GO" id="GO:0009039">
    <property type="term" value="F:urease activity"/>
    <property type="evidence" value="ECO:0007669"/>
    <property type="project" value="UniProtKB-EC"/>
</dbReference>
<dbReference type="InterPro" id="IPR008223">
    <property type="entry name" value="Urease_gamma-beta_su"/>
</dbReference>
<dbReference type="CDD" id="cd00390">
    <property type="entry name" value="Urease_gamma"/>
    <property type="match status" value="1"/>
</dbReference>
<evidence type="ECO:0000256" key="2">
    <source>
        <dbReference type="ARBA" id="ARBA00012934"/>
    </source>
</evidence>
<dbReference type="SUPFAM" id="SSF51278">
    <property type="entry name" value="Urease, beta-subunit"/>
    <property type="match status" value="1"/>
</dbReference>